<keyword evidence="4 12" id="KW-0349">Heme</keyword>
<dbReference type="GO" id="GO:0005506">
    <property type="term" value="F:iron ion binding"/>
    <property type="evidence" value="ECO:0007669"/>
    <property type="project" value="InterPro"/>
</dbReference>
<protein>
    <recommendedName>
        <fullName evidence="16">Cytochrome P450</fullName>
    </recommendedName>
</protein>
<dbReference type="Gene3D" id="1.10.630.10">
    <property type="entry name" value="Cytochrome P450"/>
    <property type="match status" value="1"/>
</dbReference>
<accession>A0AAV0QA99</accession>
<evidence type="ECO:0000256" key="4">
    <source>
        <dbReference type="ARBA" id="ARBA00022617"/>
    </source>
</evidence>
<organism evidence="14 15">
    <name type="scientific">Linum tenue</name>
    <dbReference type="NCBI Taxonomy" id="586396"/>
    <lineage>
        <taxon>Eukaryota</taxon>
        <taxon>Viridiplantae</taxon>
        <taxon>Streptophyta</taxon>
        <taxon>Embryophyta</taxon>
        <taxon>Tracheophyta</taxon>
        <taxon>Spermatophyta</taxon>
        <taxon>Magnoliopsida</taxon>
        <taxon>eudicotyledons</taxon>
        <taxon>Gunneridae</taxon>
        <taxon>Pentapetalae</taxon>
        <taxon>rosids</taxon>
        <taxon>fabids</taxon>
        <taxon>Malpighiales</taxon>
        <taxon>Linaceae</taxon>
        <taxon>Linum</taxon>
    </lineage>
</organism>
<dbReference type="GO" id="GO:0004497">
    <property type="term" value="F:monooxygenase activity"/>
    <property type="evidence" value="ECO:0007669"/>
    <property type="project" value="UniProtKB-KW"/>
</dbReference>
<dbReference type="InterPro" id="IPR002401">
    <property type="entry name" value="Cyt_P450_E_grp-I"/>
</dbReference>
<keyword evidence="6 12" id="KW-0479">Metal-binding</keyword>
<evidence type="ECO:0000256" key="10">
    <source>
        <dbReference type="ARBA" id="ARBA00023033"/>
    </source>
</evidence>
<name>A0AAV0QA99_9ROSI</name>
<evidence type="ECO:0000256" key="3">
    <source>
        <dbReference type="ARBA" id="ARBA00010617"/>
    </source>
</evidence>
<dbReference type="SUPFAM" id="SSF48264">
    <property type="entry name" value="Cytochrome P450"/>
    <property type="match status" value="1"/>
</dbReference>
<evidence type="ECO:0000256" key="1">
    <source>
        <dbReference type="ARBA" id="ARBA00001971"/>
    </source>
</evidence>
<dbReference type="AlphaFoldDB" id="A0AAV0QA99"/>
<keyword evidence="11" id="KW-0472">Membrane</keyword>
<keyword evidence="7" id="KW-1133">Transmembrane helix</keyword>
<dbReference type="InterPro" id="IPR017972">
    <property type="entry name" value="Cyt_P450_CS"/>
</dbReference>
<dbReference type="InterPro" id="IPR036396">
    <property type="entry name" value="Cyt_P450_sf"/>
</dbReference>
<dbReference type="GO" id="GO:0016020">
    <property type="term" value="C:membrane"/>
    <property type="evidence" value="ECO:0007669"/>
    <property type="project" value="UniProtKB-SubCell"/>
</dbReference>
<dbReference type="PANTHER" id="PTHR47953">
    <property type="entry name" value="OS08G0105600 PROTEIN"/>
    <property type="match status" value="1"/>
</dbReference>
<keyword evidence="10 13" id="KW-0503">Monooxygenase</keyword>
<keyword evidence="9 12" id="KW-0408">Iron</keyword>
<evidence type="ECO:0000256" key="8">
    <source>
        <dbReference type="ARBA" id="ARBA00023002"/>
    </source>
</evidence>
<dbReference type="EMBL" id="CAMGYJ010000009">
    <property type="protein sequence ID" value="CAI0541218.1"/>
    <property type="molecule type" value="Genomic_DNA"/>
</dbReference>
<evidence type="ECO:0008006" key="16">
    <source>
        <dbReference type="Google" id="ProtNLM"/>
    </source>
</evidence>
<dbReference type="Pfam" id="PF00067">
    <property type="entry name" value="p450"/>
    <property type="match status" value="1"/>
</dbReference>
<evidence type="ECO:0000256" key="7">
    <source>
        <dbReference type="ARBA" id="ARBA00022989"/>
    </source>
</evidence>
<dbReference type="PANTHER" id="PTHR47953:SF19">
    <property type="entry name" value="OS06G0641600 PROTEIN"/>
    <property type="match status" value="1"/>
</dbReference>
<dbReference type="PRINTS" id="PR00463">
    <property type="entry name" value="EP450I"/>
</dbReference>
<dbReference type="PROSITE" id="PS00086">
    <property type="entry name" value="CYTOCHROME_P450"/>
    <property type="match status" value="1"/>
</dbReference>
<evidence type="ECO:0000313" key="15">
    <source>
        <dbReference type="Proteomes" id="UP001154282"/>
    </source>
</evidence>
<evidence type="ECO:0000313" key="14">
    <source>
        <dbReference type="EMBL" id="CAI0541218.1"/>
    </source>
</evidence>
<evidence type="ECO:0000256" key="11">
    <source>
        <dbReference type="ARBA" id="ARBA00023136"/>
    </source>
</evidence>
<evidence type="ECO:0000256" key="5">
    <source>
        <dbReference type="ARBA" id="ARBA00022692"/>
    </source>
</evidence>
<sequence>MHLQLGQLSHVIISTPEAANRGQEVDKLVLDLRRASADASGVVDLSRMVEKLSAAVISRALFGTIRGLNQAFLTVADNISDVLSGFRMSDLYPSLTFLPVLSGFEGKLKSMREGASSILDAIIDERRSKRSSSRSSREGGEEEEEEDYLVDVLLKIQENPDQIIKAVTLELFLAGGHTSANLIEWTMSEMMKQPRVMQKAQDEVRQAFDEKGDVDEVGLHGLEYLDCVVKEGLRLHPPGPLLLPRESREDAKLCGYMVPVGTKVVVNAWAIGRDPRYWSDAEEFYPERFVDCSIDYKGNDFQFVPFGAGRRMCPGYGFGIEVVKLTLANLLFHFSWRLPGDSRPESLDMTETVGASIARKYPLRVIPVPYRP</sequence>
<comment type="similarity">
    <text evidence="3 13">Belongs to the cytochrome P450 family.</text>
</comment>
<evidence type="ECO:0000256" key="9">
    <source>
        <dbReference type="ARBA" id="ARBA00023004"/>
    </source>
</evidence>
<keyword evidence="15" id="KW-1185">Reference proteome</keyword>
<comment type="cofactor">
    <cofactor evidence="1 12">
        <name>heme</name>
        <dbReference type="ChEBI" id="CHEBI:30413"/>
    </cofactor>
</comment>
<evidence type="ECO:0000256" key="12">
    <source>
        <dbReference type="PIRSR" id="PIRSR602401-1"/>
    </source>
</evidence>
<keyword evidence="5" id="KW-0812">Transmembrane</keyword>
<dbReference type="FunFam" id="1.10.630.10:FF:000126">
    <property type="entry name" value="Predicted protein"/>
    <property type="match status" value="1"/>
</dbReference>
<evidence type="ECO:0000256" key="2">
    <source>
        <dbReference type="ARBA" id="ARBA00004167"/>
    </source>
</evidence>
<dbReference type="Proteomes" id="UP001154282">
    <property type="component" value="Unassembled WGS sequence"/>
</dbReference>
<proteinExistence type="inferred from homology"/>
<comment type="caution">
    <text evidence="14">The sequence shown here is derived from an EMBL/GenBank/DDBJ whole genome shotgun (WGS) entry which is preliminary data.</text>
</comment>
<feature type="binding site" description="axial binding residue" evidence="12">
    <location>
        <position position="313"/>
    </location>
    <ligand>
        <name>heme</name>
        <dbReference type="ChEBI" id="CHEBI:30413"/>
    </ligand>
    <ligandPart>
        <name>Fe</name>
        <dbReference type="ChEBI" id="CHEBI:18248"/>
    </ligandPart>
</feature>
<dbReference type="InterPro" id="IPR052306">
    <property type="entry name" value="CYP450_71D"/>
</dbReference>
<comment type="subcellular location">
    <subcellularLocation>
        <location evidence="2">Membrane</location>
        <topology evidence="2">Single-pass membrane protein</topology>
    </subcellularLocation>
</comment>
<evidence type="ECO:0000256" key="13">
    <source>
        <dbReference type="RuleBase" id="RU000461"/>
    </source>
</evidence>
<dbReference type="PRINTS" id="PR00385">
    <property type="entry name" value="P450"/>
</dbReference>
<dbReference type="GO" id="GO:0020037">
    <property type="term" value="F:heme binding"/>
    <property type="evidence" value="ECO:0007669"/>
    <property type="project" value="InterPro"/>
</dbReference>
<evidence type="ECO:0000256" key="6">
    <source>
        <dbReference type="ARBA" id="ARBA00022723"/>
    </source>
</evidence>
<dbReference type="GO" id="GO:0016705">
    <property type="term" value="F:oxidoreductase activity, acting on paired donors, with incorporation or reduction of molecular oxygen"/>
    <property type="evidence" value="ECO:0007669"/>
    <property type="project" value="InterPro"/>
</dbReference>
<gene>
    <name evidence="14" type="ORF">LITE_LOCUS42005</name>
</gene>
<dbReference type="InterPro" id="IPR001128">
    <property type="entry name" value="Cyt_P450"/>
</dbReference>
<reference evidence="14" key="1">
    <citation type="submission" date="2022-08" db="EMBL/GenBank/DDBJ databases">
        <authorList>
            <person name="Gutierrez-Valencia J."/>
        </authorList>
    </citation>
    <scope>NUCLEOTIDE SEQUENCE</scope>
</reference>
<keyword evidence="8 13" id="KW-0560">Oxidoreductase</keyword>